<dbReference type="InterPro" id="IPR001611">
    <property type="entry name" value="Leu-rich_rpt"/>
</dbReference>
<dbReference type="Proteomes" id="UP000800041">
    <property type="component" value="Unassembled WGS sequence"/>
</dbReference>
<feature type="domain" description="CAP-Gly" evidence="3">
    <location>
        <begin position="25"/>
        <end position="71"/>
    </location>
</feature>
<dbReference type="InterPro" id="IPR036859">
    <property type="entry name" value="CAP-Gly_dom_sf"/>
</dbReference>
<evidence type="ECO:0000313" key="4">
    <source>
        <dbReference type="EMBL" id="KAF1989515.1"/>
    </source>
</evidence>
<dbReference type="PROSITE" id="PS50245">
    <property type="entry name" value="CAP_GLY_2"/>
    <property type="match status" value="1"/>
</dbReference>
<organism evidence="4 5">
    <name type="scientific">Aulographum hederae CBS 113979</name>
    <dbReference type="NCBI Taxonomy" id="1176131"/>
    <lineage>
        <taxon>Eukaryota</taxon>
        <taxon>Fungi</taxon>
        <taxon>Dikarya</taxon>
        <taxon>Ascomycota</taxon>
        <taxon>Pezizomycotina</taxon>
        <taxon>Dothideomycetes</taxon>
        <taxon>Pleosporomycetidae</taxon>
        <taxon>Aulographales</taxon>
        <taxon>Aulographaceae</taxon>
    </lineage>
</organism>
<reference evidence="4" key="1">
    <citation type="journal article" date="2020" name="Stud. Mycol.">
        <title>101 Dothideomycetes genomes: a test case for predicting lifestyles and emergence of pathogens.</title>
        <authorList>
            <person name="Haridas S."/>
            <person name="Albert R."/>
            <person name="Binder M."/>
            <person name="Bloem J."/>
            <person name="Labutti K."/>
            <person name="Salamov A."/>
            <person name="Andreopoulos B."/>
            <person name="Baker S."/>
            <person name="Barry K."/>
            <person name="Bills G."/>
            <person name="Bluhm B."/>
            <person name="Cannon C."/>
            <person name="Castanera R."/>
            <person name="Culley D."/>
            <person name="Daum C."/>
            <person name="Ezra D."/>
            <person name="Gonzalez J."/>
            <person name="Henrissat B."/>
            <person name="Kuo A."/>
            <person name="Liang C."/>
            <person name="Lipzen A."/>
            <person name="Lutzoni F."/>
            <person name="Magnuson J."/>
            <person name="Mondo S."/>
            <person name="Nolan M."/>
            <person name="Ohm R."/>
            <person name="Pangilinan J."/>
            <person name="Park H.-J."/>
            <person name="Ramirez L."/>
            <person name="Alfaro M."/>
            <person name="Sun H."/>
            <person name="Tritt A."/>
            <person name="Yoshinaga Y."/>
            <person name="Zwiers L.-H."/>
            <person name="Turgeon B."/>
            <person name="Goodwin S."/>
            <person name="Spatafora J."/>
            <person name="Crous P."/>
            <person name="Grigoriev I."/>
        </authorList>
    </citation>
    <scope>NUCLEOTIDE SEQUENCE</scope>
    <source>
        <strain evidence="4">CBS 113979</strain>
    </source>
</reference>
<protein>
    <submittedName>
        <fullName evidence="4">RNI-like protein</fullName>
    </submittedName>
</protein>
<dbReference type="InterPro" id="IPR050576">
    <property type="entry name" value="Cilia_flagella_integrity"/>
</dbReference>
<dbReference type="Pfam" id="PF00560">
    <property type="entry name" value="LRR_1"/>
    <property type="match status" value="1"/>
</dbReference>
<keyword evidence="2" id="KW-0677">Repeat</keyword>
<dbReference type="Gene3D" id="3.80.10.10">
    <property type="entry name" value="Ribonuclease Inhibitor"/>
    <property type="match status" value="2"/>
</dbReference>
<dbReference type="PANTHER" id="PTHR45973:SF35">
    <property type="entry name" value="LEUCINE-RICH REPEAT-CONTAINING PROTEIN 43"/>
    <property type="match status" value="1"/>
</dbReference>
<dbReference type="Pfam" id="PF01302">
    <property type="entry name" value="CAP_GLY"/>
    <property type="match status" value="1"/>
</dbReference>
<dbReference type="EMBL" id="ML977145">
    <property type="protein sequence ID" value="KAF1989515.1"/>
    <property type="molecule type" value="Genomic_DNA"/>
</dbReference>
<dbReference type="PANTHER" id="PTHR45973">
    <property type="entry name" value="PROTEIN PHOSPHATASE 1 REGULATORY SUBUNIT SDS22-RELATED"/>
    <property type="match status" value="1"/>
</dbReference>
<dbReference type="SUPFAM" id="SSF74924">
    <property type="entry name" value="Cap-Gly domain"/>
    <property type="match status" value="1"/>
</dbReference>
<dbReference type="SUPFAM" id="SSF52058">
    <property type="entry name" value="L domain-like"/>
    <property type="match status" value="1"/>
</dbReference>
<keyword evidence="5" id="KW-1185">Reference proteome</keyword>
<dbReference type="Gene3D" id="2.30.30.190">
    <property type="entry name" value="CAP Gly-rich-like domain"/>
    <property type="match status" value="1"/>
</dbReference>
<dbReference type="SMART" id="SM01052">
    <property type="entry name" value="CAP_GLY"/>
    <property type="match status" value="1"/>
</dbReference>
<dbReference type="InterPro" id="IPR032675">
    <property type="entry name" value="LRR_dom_sf"/>
</dbReference>
<accession>A0A6G1H8N2</accession>
<dbReference type="AlphaFoldDB" id="A0A6G1H8N2"/>
<dbReference type="OrthoDB" id="5273213at2759"/>
<proteinExistence type="predicted"/>
<dbReference type="PROSITE" id="PS51450">
    <property type="entry name" value="LRR"/>
    <property type="match status" value="2"/>
</dbReference>
<evidence type="ECO:0000259" key="3">
    <source>
        <dbReference type="PROSITE" id="PS50245"/>
    </source>
</evidence>
<dbReference type="InterPro" id="IPR000938">
    <property type="entry name" value="CAP-Gly_domain"/>
</dbReference>
<gene>
    <name evidence="4" type="ORF">K402DRAFT_391090</name>
</gene>
<name>A0A6G1H8N2_9PEZI</name>
<keyword evidence="1" id="KW-0433">Leucine-rich repeat</keyword>
<evidence type="ECO:0000256" key="2">
    <source>
        <dbReference type="ARBA" id="ARBA00022737"/>
    </source>
</evidence>
<evidence type="ECO:0000313" key="5">
    <source>
        <dbReference type="Proteomes" id="UP000800041"/>
    </source>
</evidence>
<evidence type="ECO:0000256" key="1">
    <source>
        <dbReference type="ARBA" id="ARBA00022614"/>
    </source>
</evidence>
<sequence length="634" mass="70741">MQAPKFYLGKRLSYSENLCSVRYVGEVKGTKGQWLGVEWDDPTRGKHSGEHEGVRYFECLNKQPTAASFVRPTRVFDPPRNFIEALREKYASDIPNLKESGIQSMFVTTAPLANKPIVISGKEVEEVGFDKIRKQLAELDALRIVLLDHLRISRPVTDGIARSWNGEGSYDVRDRQWEIKQTCPKITDLDLSYNVFEDWREVASICEELPALKSLRVSGNRFRIVELSAQERTHFTVVFQNIKTLSLEDTLLNWSDISSLALLFSSLTNLSLANNALDSIVSTPLPETLTTLSLEGNNFTTLSSLSSLTILPNLTSLILKQNSISSITPSNTPASSLSLPTFPSLTYLDISSNNLSSWTPINLLPHMFPRLSSLRLSSNPLFNSLTTPDGRSLTADDGYMLAIARLPNVKTLNYSVVTEKERLNSELWYLSLITSSLSLVAGFAEKEKEVKGSHPRYEELVAEYGDRSLTKKDDVGDTGINPNSLAARLVRMTFRFARHCQAEPEEEVETFTLEIPKQTAVYTVLGLVGKQLNLRPLELRLVWETNGMDLAAEMEALGLDDSDFENDSDSDADVDTSSRSIDDVNTALEALTLDRGSRKKERKGVREVVILHGTRAIGSWVEGEAAEIRVELVK</sequence>